<gene>
    <name evidence="8" type="ORF">TIFTF001_019556</name>
</gene>
<dbReference type="Proteomes" id="UP001187192">
    <property type="component" value="Unassembled WGS sequence"/>
</dbReference>
<dbReference type="InterPro" id="IPR045073">
    <property type="entry name" value="Omega/Tau-like"/>
</dbReference>
<dbReference type="Gene3D" id="1.20.1050.10">
    <property type="match status" value="1"/>
</dbReference>
<dbReference type="InterPro" id="IPR004045">
    <property type="entry name" value="Glutathione_S-Trfase_N"/>
</dbReference>
<evidence type="ECO:0000256" key="3">
    <source>
        <dbReference type="ARBA" id="ARBA00047960"/>
    </source>
</evidence>
<evidence type="ECO:0000313" key="9">
    <source>
        <dbReference type="Proteomes" id="UP001187192"/>
    </source>
</evidence>
<keyword evidence="2" id="KW-0808">Transferase</keyword>
<comment type="caution">
    <text evidence="8">The sequence shown here is derived from an EMBL/GenBank/DDBJ whole genome shotgun (WGS) entry which is preliminary data.</text>
</comment>
<dbReference type="CDD" id="cd03185">
    <property type="entry name" value="GST_C_Tau"/>
    <property type="match status" value="1"/>
</dbReference>
<dbReference type="InterPro" id="IPR036249">
    <property type="entry name" value="Thioredoxin-like_sf"/>
</dbReference>
<dbReference type="Pfam" id="PF02798">
    <property type="entry name" value="GST_N"/>
    <property type="match status" value="1"/>
</dbReference>
<keyword evidence="9" id="KW-1185">Reference proteome</keyword>
<dbReference type="Gene3D" id="3.40.30.10">
    <property type="entry name" value="Glutaredoxin"/>
    <property type="match status" value="1"/>
</dbReference>
<dbReference type="GO" id="GO:0004364">
    <property type="term" value="F:glutathione transferase activity"/>
    <property type="evidence" value="ECO:0007669"/>
    <property type="project" value="UniProtKB-UniRule"/>
</dbReference>
<name>A0AA88DA84_FICCA</name>
<dbReference type="PROSITE" id="PS50405">
    <property type="entry name" value="GST_CTER"/>
    <property type="match status" value="1"/>
</dbReference>
<dbReference type="SUPFAM" id="SSF47616">
    <property type="entry name" value="GST C-terminal domain-like"/>
    <property type="match status" value="1"/>
</dbReference>
<evidence type="ECO:0000259" key="7">
    <source>
        <dbReference type="PROSITE" id="PS50405"/>
    </source>
</evidence>
<dbReference type="InterPro" id="IPR004046">
    <property type="entry name" value="GST_C"/>
</dbReference>
<comment type="catalytic activity">
    <reaction evidence="3">
        <text>RX + glutathione = an S-substituted glutathione + a halide anion + H(+)</text>
        <dbReference type="Rhea" id="RHEA:16437"/>
        <dbReference type="ChEBI" id="CHEBI:15378"/>
        <dbReference type="ChEBI" id="CHEBI:16042"/>
        <dbReference type="ChEBI" id="CHEBI:17792"/>
        <dbReference type="ChEBI" id="CHEBI:57925"/>
        <dbReference type="ChEBI" id="CHEBI:90779"/>
        <dbReference type="EC" id="2.5.1.18"/>
    </reaction>
</comment>
<dbReference type="PANTHER" id="PTHR11260">
    <property type="entry name" value="GLUTATHIONE S-TRANSFERASE, GST, SUPERFAMILY, GST DOMAIN CONTAINING"/>
    <property type="match status" value="1"/>
</dbReference>
<protein>
    <recommendedName>
        <fullName evidence="1">glutathione transferase</fullName>
        <ecNumber evidence="1">2.5.1.18</ecNumber>
    </recommendedName>
</protein>
<dbReference type="Pfam" id="PF00043">
    <property type="entry name" value="GST_C"/>
    <property type="match status" value="1"/>
</dbReference>
<evidence type="ECO:0000259" key="6">
    <source>
        <dbReference type="PROSITE" id="PS50404"/>
    </source>
</evidence>
<dbReference type="EMBL" id="BTGU01000033">
    <property type="protein sequence ID" value="GMN50395.1"/>
    <property type="molecule type" value="Genomic_DNA"/>
</dbReference>
<dbReference type="SUPFAM" id="SSF52833">
    <property type="entry name" value="Thioredoxin-like"/>
    <property type="match status" value="1"/>
</dbReference>
<dbReference type="AlphaFoldDB" id="A0AA88DA84"/>
<accession>A0AA88DA84</accession>
<evidence type="ECO:0000256" key="1">
    <source>
        <dbReference type="ARBA" id="ARBA00012452"/>
    </source>
</evidence>
<keyword evidence="5" id="KW-0175">Coiled coil</keyword>
<sequence length="183" mass="21006">MEEVKMLGAWPSPYAYRVKWALEMKGIKYEYMEEDLGNKSDQLLKYNPVHKRILVLVHNGKPELEFGAFFLAVGEEEMEKAAKDVREALKILEEQALNGENNFFGGDEIGLVDLAVGVIATTFGVIEEGIGVKVLEEQEFPRIHNWIKNFKQHPTIKNNLPDPHEMLLYYKQKRELLVASKTT</sequence>
<dbReference type="GO" id="GO:0005829">
    <property type="term" value="C:cytosol"/>
    <property type="evidence" value="ECO:0007669"/>
    <property type="project" value="UniProtKB-SubCell"/>
</dbReference>
<reference evidence="8" key="1">
    <citation type="submission" date="2023-07" db="EMBL/GenBank/DDBJ databases">
        <title>draft genome sequence of fig (Ficus carica).</title>
        <authorList>
            <person name="Takahashi T."/>
            <person name="Nishimura K."/>
        </authorList>
    </citation>
    <scope>NUCLEOTIDE SEQUENCE</scope>
</reference>
<dbReference type="InterPro" id="IPR045074">
    <property type="entry name" value="GST_C_Tau"/>
</dbReference>
<dbReference type="PROSITE" id="PS50404">
    <property type="entry name" value="GST_NTER"/>
    <property type="match status" value="1"/>
</dbReference>
<proteinExistence type="inferred from homology"/>
<organism evidence="8 9">
    <name type="scientific">Ficus carica</name>
    <name type="common">Common fig</name>
    <dbReference type="NCBI Taxonomy" id="3494"/>
    <lineage>
        <taxon>Eukaryota</taxon>
        <taxon>Viridiplantae</taxon>
        <taxon>Streptophyta</taxon>
        <taxon>Embryophyta</taxon>
        <taxon>Tracheophyta</taxon>
        <taxon>Spermatophyta</taxon>
        <taxon>Magnoliopsida</taxon>
        <taxon>eudicotyledons</taxon>
        <taxon>Gunneridae</taxon>
        <taxon>Pentapetalae</taxon>
        <taxon>rosids</taxon>
        <taxon>fabids</taxon>
        <taxon>Rosales</taxon>
        <taxon>Moraceae</taxon>
        <taxon>Ficeae</taxon>
        <taxon>Ficus</taxon>
    </lineage>
</organism>
<dbReference type="EC" id="2.5.1.18" evidence="1"/>
<dbReference type="InterPro" id="IPR010987">
    <property type="entry name" value="Glutathione-S-Trfase_C-like"/>
</dbReference>
<evidence type="ECO:0000313" key="8">
    <source>
        <dbReference type="EMBL" id="GMN50395.1"/>
    </source>
</evidence>
<dbReference type="GO" id="GO:0006749">
    <property type="term" value="P:glutathione metabolic process"/>
    <property type="evidence" value="ECO:0007669"/>
    <property type="project" value="InterPro"/>
</dbReference>
<dbReference type="PANTHER" id="PTHR11260:SF676">
    <property type="entry name" value="GLUTATHIONE S-TRANSFERASE U8"/>
    <property type="match status" value="1"/>
</dbReference>
<evidence type="ECO:0000256" key="5">
    <source>
        <dbReference type="SAM" id="Coils"/>
    </source>
</evidence>
<feature type="domain" description="GST C-terminal" evidence="7">
    <location>
        <begin position="44"/>
        <end position="176"/>
    </location>
</feature>
<comment type="similarity">
    <text evidence="4">Belongs to the GST superfamily.</text>
</comment>
<evidence type="ECO:0000256" key="2">
    <source>
        <dbReference type="ARBA" id="ARBA00022679"/>
    </source>
</evidence>
<feature type="domain" description="GST N-terminal" evidence="6">
    <location>
        <begin position="2"/>
        <end position="81"/>
    </location>
</feature>
<evidence type="ECO:0000256" key="4">
    <source>
        <dbReference type="RuleBase" id="RU003494"/>
    </source>
</evidence>
<feature type="coiled-coil region" evidence="5">
    <location>
        <begin position="75"/>
        <end position="102"/>
    </location>
</feature>
<dbReference type="InterPro" id="IPR036282">
    <property type="entry name" value="Glutathione-S-Trfase_C_sf"/>
</dbReference>